<dbReference type="RefSeq" id="WP_337335127.1">
    <property type="nucleotide sequence ID" value="NZ_JBBDHC010000007.1"/>
</dbReference>
<dbReference type="PANTHER" id="PTHR28008">
    <property type="entry name" value="DOMAIN PROTEIN, PUTATIVE (AFU_ORTHOLOGUE AFUA_3G10980)-RELATED"/>
    <property type="match status" value="1"/>
</dbReference>
<dbReference type="PANTHER" id="PTHR28008:SF1">
    <property type="entry name" value="DOMAIN PROTEIN, PUTATIVE (AFU_ORTHOLOGUE AFUA_3G10980)-RELATED"/>
    <property type="match status" value="1"/>
</dbReference>
<proteinExistence type="predicted"/>
<keyword evidence="3" id="KW-1185">Reference proteome</keyword>
<protein>
    <submittedName>
        <fullName evidence="2">VanZ family protein</fullName>
    </submittedName>
</protein>
<comment type="caution">
    <text evidence="2">The sequence shown here is derived from an EMBL/GenBank/DDBJ whole genome shotgun (WGS) entry which is preliminary data.</text>
</comment>
<keyword evidence="1" id="KW-0812">Transmembrane</keyword>
<gene>
    <name evidence="2" type="ORF">WB794_06980</name>
</gene>
<accession>A0AAW9R730</accession>
<evidence type="ECO:0000256" key="1">
    <source>
        <dbReference type="SAM" id="Phobius"/>
    </source>
</evidence>
<dbReference type="AlphaFoldDB" id="A0AAW9R730"/>
<dbReference type="Proteomes" id="UP001364472">
    <property type="component" value="Unassembled WGS sequence"/>
</dbReference>
<reference evidence="2 3" key="1">
    <citation type="journal article" date="2016" name="Antonie Van Leeuwenhoek">
        <title>Denitratimonas tolerans gen. nov., sp. nov., a denitrifying bacterium isolated from a bioreactor for tannery wastewater treatment.</title>
        <authorList>
            <person name="Han S.I."/>
            <person name="Kim J.O."/>
            <person name="Lee Y.R."/>
            <person name="Ekpeghere K.I."/>
            <person name="Koh S.C."/>
            <person name="Whang K.S."/>
        </authorList>
    </citation>
    <scope>NUCLEOTIDE SEQUENCE [LARGE SCALE GENOMIC DNA]</scope>
    <source>
        <strain evidence="2 3">KACC 17565</strain>
    </source>
</reference>
<feature type="transmembrane region" description="Helical" evidence="1">
    <location>
        <begin position="67"/>
        <end position="88"/>
    </location>
</feature>
<feature type="transmembrane region" description="Helical" evidence="1">
    <location>
        <begin position="100"/>
        <end position="122"/>
    </location>
</feature>
<keyword evidence="1" id="KW-1133">Transmembrane helix</keyword>
<dbReference type="EMBL" id="JBBDHC010000007">
    <property type="protein sequence ID" value="MEJ1249414.1"/>
    <property type="molecule type" value="Genomic_DNA"/>
</dbReference>
<evidence type="ECO:0000313" key="3">
    <source>
        <dbReference type="Proteomes" id="UP001364472"/>
    </source>
</evidence>
<feature type="transmembrane region" description="Helical" evidence="1">
    <location>
        <begin position="43"/>
        <end position="60"/>
    </location>
</feature>
<evidence type="ECO:0000313" key="2">
    <source>
        <dbReference type="EMBL" id="MEJ1249414.1"/>
    </source>
</evidence>
<name>A0AAW9R730_9GAMM</name>
<organism evidence="2 3">
    <name type="scientific">Denitratimonas tolerans</name>
    <dbReference type="NCBI Taxonomy" id="1338420"/>
    <lineage>
        <taxon>Bacteria</taxon>
        <taxon>Pseudomonadati</taxon>
        <taxon>Pseudomonadota</taxon>
        <taxon>Gammaproteobacteria</taxon>
        <taxon>Lysobacterales</taxon>
        <taxon>Lysobacteraceae</taxon>
        <taxon>Denitratimonas</taxon>
    </lineage>
</organism>
<keyword evidence="1" id="KW-0472">Membrane</keyword>
<sequence>MRPLRWPRLWLGLWCAAVLAVIVLSLVPPPPMATQMPRDSDKLLHFSAYFALAFSAMQLFASLRTRWIVAIGLVALGLALEWAQGVLVPEARSADALDGLANALGVLAGLSLGATGAALWLLRLESRLAACLARR</sequence>